<dbReference type="InterPro" id="IPR010106">
    <property type="entry name" value="RpnA"/>
</dbReference>
<dbReference type="NCBIfam" id="TIGR01784">
    <property type="entry name" value="T_den_put_tspse"/>
    <property type="match status" value="1"/>
</dbReference>
<accession>A0A8X6G5C7</accession>
<comment type="caution">
    <text evidence="1">The sequence shown here is derived from an EMBL/GenBank/DDBJ whole genome shotgun (WGS) entry which is preliminary data.</text>
</comment>
<protein>
    <submittedName>
        <fullName evidence="1">Transposase</fullName>
    </submittedName>
</protein>
<proteinExistence type="predicted"/>
<dbReference type="AlphaFoldDB" id="A0A8X6G5C7"/>
<dbReference type="PANTHER" id="PTHR41317:SF1">
    <property type="entry name" value="PD-(D_E)XK NUCLEASE FAMILY TRANSPOSASE"/>
    <property type="match status" value="1"/>
</dbReference>
<dbReference type="EMBL" id="BMAO01004715">
    <property type="protein sequence ID" value="GFQ96491.1"/>
    <property type="molecule type" value="Genomic_DNA"/>
</dbReference>
<reference evidence="1" key="1">
    <citation type="submission" date="2020-07" db="EMBL/GenBank/DDBJ databases">
        <title>Multicomponent nature underlies the extraordinary mechanical properties of spider dragline silk.</title>
        <authorList>
            <person name="Kono N."/>
            <person name="Nakamura H."/>
            <person name="Mori M."/>
            <person name="Yoshida Y."/>
            <person name="Ohtoshi R."/>
            <person name="Malay A.D."/>
            <person name="Moran D.A.P."/>
            <person name="Tomita M."/>
            <person name="Numata K."/>
            <person name="Arakawa K."/>
        </authorList>
    </citation>
    <scope>NUCLEOTIDE SEQUENCE</scope>
</reference>
<evidence type="ECO:0000313" key="1">
    <source>
        <dbReference type="EMBL" id="GFQ96491.1"/>
    </source>
</evidence>
<name>A0A8X6G5C7_TRICU</name>
<dbReference type="OrthoDB" id="6427855at2759"/>
<gene>
    <name evidence="1" type="primary">TV42_01525</name>
    <name evidence="1" type="ORF">TNCT_175661</name>
    <name evidence="2" type="ORF">TNCT_388891</name>
</gene>
<dbReference type="Proteomes" id="UP000887116">
    <property type="component" value="Unassembled WGS sequence"/>
</dbReference>
<dbReference type="Pfam" id="PF12784">
    <property type="entry name" value="PDDEXK_2"/>
    <property type="match status" value="1"/>
</dbReference>
<keyword evidence="3" id="KW-1185">Reference proteome</keyword>
<dbReference type="EMBL" id="BMAO01016439">
    <property type="protein sequence ID" value="GFR08564.1"/>
    <property type="molecule type" value="Genomic_DNA"/>
</dbReference>
<evidence type="ECO:0000313" key="3">
    <source>
        <dbReference type="Proteomes" id="UP000887116"/>
    </source>
</evidence>
<organism evidence="1 3">
    <name type="scientific">Trichonephila clavata</name>
    <name type="common">Joro spider</name>
    <name type="synonym">Nephila clavata</name>
    <dbReference type="NCBI Taxonomy" id="2740835"/>
    <lineage>
        <taxon>Eukaryota</taxon>
        <taxon>Metazoa</taxon>
        <taxon>Ecdysozoa</taxon>
        <taxon>Arthropoda</taxon>
        <taxon>Chelicerata</taxon>
        <taxon>Arachnida</taxon>
        <taxon>Araneae</taxon>
        <taxon>Araneomorphae</taxon>
        <taxon>Entelegynae</taxon>
        <taxon>Araneoidea</taxon>
        <taxon>Nephilidae</taxon>
        <taxon>Trichonephila</taxon>
    </lineage>
</organism>
<sequence length="305" mass="34778">MAISKFLDPKNDFAFRRIFGSVNNKDILIHFLNDMLGLTGVDQIEDVSFLSPIQDPDIASQKQSIVDVLCTDSAGTQLIIEMQVVKTTGFEKRAQYYAAKAYSSQAHKGDQYQDLKGVIFIAIADFILFPNKLAYKSDHVTFDKITYEHDLKDFSFTFIELPKFNKTKEDQLSNIVEKWIYFFKYADETSEEDLQKIIGSDVIIGRAYDVLNQYNWSKEERFAYDQTKKHIDDYLSSIQQGKIEGKIEGIKIGEEKGRKEGREKGRIEGKIEVAKTMLANNIDVNTIVKCTGLSISEIEELSGNL</sequence>
<evidence type="ECO:0000313" key="2">
    <source>
        <dbReference type="EMBL" id="GFR08564.1"/>
    </source>
</evidence>
<dbReference type="PANTHER" id="PTHR41317">
    <property type="entry name" value="PD-(D_E)XK NUCLEASE FAMILY TRANSPOSASE"/>
    <property type="match status" value="1"/>
</dbReference>